<evidence type="ECO:0000313" key="3">
    <source>
        <dbReference type="Proteomes" id="UP000831460"/>
    </source>
</evidence>
<reference evidence="2 3" key="1">
    <citation type="submission" date="2022-03" db="EMBL/GenBank/DDBJ databases">
        <title>Chryseobacterium sp. isolated from particulate matters in swine house.</title>
        <authorList>
            <person name="Won M."/>
            <person name="Kim S.-J."/>
            <person name="Kwon S.-W."/>
        </authorList>
    </citation>
    <scope>NUCLEOTIDE SEQUENCE [LARGE SCALE GENOMIC DNA]</scope>
    <source>
        <strain evidence="2 3">SC2-2</strain>
    </source>
</reference>
<proteinExistence type="predicted"/>
<keyword evidence="1" id="KW-0732">Signal</keyword>
<evidence type="ECO:0000313" key="2">
    <source>
        <dbReference type="EMBL" id="UOE41225.1"/>
    </source>
</evidence>
<protein>
    <submittedName>
        <fullName evidence="2">Uncharacterized protein</fullName>
    </submittedName>
</protein>
<evidence type="ECO:0000256" key="1">
    <source>
        <dbReference type="SAM" id="SignalP"/>
    </source>
</evidence>
<dbReference type="EMBL" id="CP094532">
    <property type="protein sequence ID" value="UOE41225.1"/>
    <property type="molecule type" value="Genomic_DNA"/>
</dbReference>
<feature type="chain" id="PRO_5046760978" evidence="1">
    <location>
        <begin position="24"/>
        <end position="69"/>
    </location>
</feature>
<feature type="signal peptide" evidence="1">
    <location>
        <begin position="1"/>
        <end position="23"/>
    </location>
</feature>
<sequence>MKTKLQISLIATFTLWLCFYAQAQTPAKAIIADPPQVNRSYCSTEAYMTPANIVIMNDTTGEDNNTKFK</sequence>
<dbReference type="RefSeq" id="WP_243549768.1">
    <property type="nucleotide sequence ID" value="NZ_CP094532.1"/>
</dbReference>
<keyword evidence="3" id="KW-1185">Reference proteome</keyword>
<gene>
    <name evidence="2" type="ORF">MTP09_00860</name>
</gene>
<name>A0ABY4BPT9_9FLAO</name>
<organism evidence="2 3">
    <name type="scientific">Chryseobacterium suipulveris</name>
    <dbReference type="NCBI Taxonomy" id="2929800"/>
    <lineage>
        <taxon>Bacteria</taxon>
        <taxon>Pseudomonadati</taxon>
        <taxon>Bacteroidota</taxon>
        <taxon>Flavobacteriia</taxon>
        <taxon>Flavobacteriales</taxon>
        <taxon>Weeksellaceae</taxon>
        <taxon>Chryseobacterium group</taxon>
        <taxon>Chryseobacterium</taxon>
    </lineage>
</organism>
<accession>A0ABY4BPT9</accession>
<dbReference type="Proteomes" id="UP000831460">
    <property type="component" value="Chromosome"/>
</dbReference>